<dbReference type="Gene3D" id="2.120.10.30">
    <property type="entry name" value="TolB, C-terminal domain"/>
    <property type="match status" value="2"/>
</dbReference>
<evidence type="ECO:0000313" key="4">
    <source>
        <dbReference type="EMBL" id="CAF1185008.1"/>
    </source>
</evidence>
<dbReference type="InterPro" id="IPR001375">
    <property type="entry name" value="Peptidase_S9_cat"/>
</dbReference>
<dbReference type="Proteomes" id="UP000663845">
    <property type="component" value="Unassembled WGS sequence"/>
</dbReference>
<dbReference type="InterPro" id="IPR029058">
    <property type="entry name" value="AB_hydrolase_fold"/>
</dbReference>
<comment type="caution">
    <text evidence="4">The sequence shown here is derived from an EMBL/GenBank/DDBJ whole genome shotgun (WGS) entry which is preliminary data.</text>
</comment>
<evidence type="ECO:0000259" key="3">
    <source>
        <dbReference type="Pfam" id="PF00326"/>
    </source>
</evidence>
<reference evidence="4" key="1">
    <citation type="submission" date="2021-02" db="EMBL/GenBank/DDBJ databases">
        <authorList>
            <person name="Nowell W R."/>
        </authorList>
    </citation>
    <scope>NUCLEOTIDE SEQUENCE</scope>
</reference>
<feature type="domain" description="Peptidase S9 prolyl oligopeptidase catalytic" evidence="3">
    <location>
        <begin position="564"/>
        <end position="763"/>
    </location>
</feature>
<dbReference type="SUPFAM" id="SSF82171">
    <property type="entry name" value="DPP6 N-terminal domain-like"/>
    <property type="match status" value="1"/>
</dbReference>
<keyword evidence="2" id="KW-0732">Signal</keyword>
<dbReference type="PANTHER" id="PTHR42776">
    <property type="entry name" value="SERINE PEPTIDASE S9 FAMILY MEMBER"/>
    <property type="match status" value="1"/>
</dbReference>
<protein>
    <recommendedName>
        <fullName evidence="3">Peptidase S9 prolyl oligopeptidase catalytic domain-containing protein</fullName>
    </recommendedName>
</protein>
<accession>A0A814VG58</accession>
<feature type="chain" id="PRO_5032902475" description="Peptidase S9 prolyl oligopeptidase catalytic domain-containing protein" evidence="2">
    <location>
        <begin position="20"/>
        <end position="766"/>
    </location>
</feature>
<sequence length="766" mass="87463">MLTVCIILYLLSYIQGVSSSTTQTKPKLTLDECFEYTTFPFIRFSPDGQYLLYQTKTPSWNSNDFENILWIYNIKQQHKTIITRNLHKSIKPQWSPNGQWIALFLNKLPANSSDQNQYQRSMNNYPQTEQYIYLYSLSTNDLLPVQIGKDIPLAFTWSNTDLSLYLATINTQITMDNNNDMNNEEWKDVIQYRQNKIYEQSSIYRIVIDEHNYVSPTKRSLVKNVPFLVGELLFVPSQGKLLITSVSPLIESLEVFEIYSIDLRDIVSSPVRLTDDESLESALRLSKDGTHVLFLSRSLGSGVGELLFVPSQGKLLITSVSPLIESLEVFEIYSIDLRDIVSSPVRLTDDESLESALRLSKDGTHVLFLSRSLGSGRKKFNDTQARLYSMNLIDGQTTRLAQSFHGDIYDYALNSYGGLYTLGQLGTEVQVYSQESLSSDLILHSGWNGTYESITVSSQNNLIAFIYFSTQNPMEVYITKHMDELRSAQAITNENKLFTQRSLPQSKTYQWKNEDDHQMIEGLLHYPPGKFQAKNLPLLVLIHGGPYLGSINRFLPDWYSWAPLAATEGWLVLEPNYRGSSGYGDKFLNNLRYRPLSLPGRDILYGVDQLIRDGIVDPLRVNIGGYSYGSYLTNWLITQTKRFNAALSGSGVIEFTSSWGAMNLPALLTYLMGGFPWEVPHIYQNESPMYQLDRVRTPTLITTGENDSRVPKSQSYMLERGLYYRGVPVKLITFPNEGHALINNPWHGKIKVREELKWLKKYGNQS</sequence>
<dbReference type="InterPro" id="IPR011042">
    <property type="entry name" value="6-blade_b-propeller_TolB-like"/>
</dbReference>
<dbReference type="GO" id="GO:0006508">
    <property type="term" value="P:proteolysis"/>
    <property type="evidence" value="ECO:0007669"/>
    <property type="project" value="InterPro"/>
</dbReference>
<dbReference type="Gene3D" id="3.40.50.1820">
    <property type="entry name" value="alpha/beta hydrolase"/>
    <property type="match status" value="1"/>
</dbReference>
<evidence type="ECO:0000313" key="5">
    <source>
        <dbReference type="Proteomes" id="UP000663845"/>
    </source>
</evidence>
<name>A0A814VG58_9BILA</name>
<organism evidence="4 5">
    <name type="scientific">Adineta steineri</name>
    <dbReference type="NCBI Taxonomy" id="433720"/>
    <lineage>
        <taxon>Eukaryota</taxon>
        <taxon>Metazoa</taxon>
        <taxon>Spiralia</taxon>
        <taxon>Gnathifera</taxon>
        <taxon>Rotifera</taxon>
        <taxon>Eurotatoria</taxon>
        <taxon>Bdelloidea</taxon>
        <taxon>Adinetida</taxon>
        <taxon>Adinetidae</taxon>
        <taxon>Adineta</taxon>
    </lineage>
</organism>
<dbReference type="Pfam" id="PF00326">
    <property type="entry name" value="Peptidase_S9"/>
    <property type="match status" value="1"/>
</dbReference>
<gene>
    <name evidence="4" type="ORF">JYZ213_LOCUS26003</name>
</gene>
<dbReference type="PANTHER" id="PTHR42776:SF27">
    <property type="entry name" value="DIPEPTIDYL PEPTIDASE FAMILY MEMBER 6"/>
    <property type="match status" value="1"/>
</dbReference>
<dbReference type="EMBL" id="CAJNOG010000340">
    <property type="protein sequence ID" value="CAF1185008.1"/>
    <property type="molecule type" value="Genomic_DNA"/>
</dbReference>
<dbReference type="AlphaFoldDB" id="A0A814VG58"/>
<feature type="signal peptide" evidence="2">
    <location>
        <begin position="1"/>
        <end position="19"/>
    </location>
</feature>
<evidence type="ECO:0000256" key="2">
    <source>
        <dbReference type="SAM" id="SignalP"/>
    </source>
</evidence>
<dbReference type="GO" id="GO:0004252">
    <property type="term" value="F:serine-type endopeptidase activity"/>
    <property type="evidence" value="ECO:0007669"/>
    <property type="project" value="TreeGrafter"/>
</dbReference>
<evidence type="ECO:0000256" key="1">
    <source>
        <dbReference type="ARBA" id="ARBA00022801"/>
    </source>
</evidence>
<proteinExistence type="predicted"/>
<dbReference type="SUPFAM" id="SSF53474">
    <property type="entry name" value="alpha/beta-Hydrolases"/>
    <property type="match status" value="1"/>
</dbReference>
<keyword evidence="1" id="KW-0378">Hydrolase</keyword>